<dbReference type="EMBL" id="MEWS01000037">
    <property type="protein sequence ID" value="OGC81557.1"/>
    <property type="molecule type" value="Genomic_DNA"/>
</dbReference>
<dbReference type="PROSITE" id="PS50968">
    <property type="entry name" value="BIOTINYL_LIPOYL"/>
    <property type="match status" value="1"/>
</dbReference>
<dbReference type="Pfam" id="PF02817">
    <property type="entry name" value="E3_binding"/>
    <property type="match status" value="1"/>
</dbReference>
<dbReference type="SUPFAM" id="SSF51230">
    <property type="entry name" value="Single hybrid motif"/>
    <property type="match status" value="1"/>
</dbReference>
<evidence type="ECO:0000313" key="9">
    <source>
        <dbReference type="EMBL" id="OGC81557.1"/>
    </source>
</evidence>
<dbReference type="InterPro" id="IPR023213">
    <property type="entry name" value="CAT-like_dom_sf"/>
</dbReference>
<comment type="cofactor">
    <cofactor evidence="1 6">
        <name>(R)-lipoate</name>
        <dbReference type="ChEBI" id="CHEBI:83088"/>
    </cofactor>
</comment>
<protein>
    <recommendedName>
        <fullName evidence="6">Dihydrolipoamide acetyltransferase component of pyruvate dehydrogenase complex</fullName>
        <ecNumber evidence="6">2.3.1.-</ecNumber>
    </recommendedName>
</protein>
<name>A0A1F4XIP7_9BACT</name>
<dbReference type="PANTHER" id="PTHR43178">
    <property type="entry name" value="DIHYDROLIPOAMIDE ACETYLTRANSFERASE COMPONENT OF PYRUVATE DEHYDROGENASE COMPLEX"/>
    <property type="match status" value="1"/>
</dbReference>
<dbReference type="PANTHER" id="PTHR43178:SF5">
    <property type="entry name" value="LIPOAMIDE ACYLTRANSFERASE COMPONENT OF BRANCHED-CHAIN ALPHA-KETO ACID DEHYDROGENASE COMPLEX, MITOCHONDRIAL"/>
    <property type="match status" value="1"/>
</dbReference>
<dbReference type="SUPFAM" id="SSF52777">
    <property type="entry name" value="CoA-dependent acyltransferases"/>
    <property type="match status" value="1"/>
</dbReference>
<dbReference type="Pfam" id="PF00198">
    <property type="entry name" value="2-oxoacid_dh"/>
    <property type="match status" value="1"/>
</dbReference>
<gene>
    <name evidence="9" type="ORF">A2788_01785</name>
</gene>
<dbReference type="GO" id="GO:0031405">
    <property type="term" value="F:lipoic acid binding"/>
    <property type="evidence" value="ECO:0007669"/>
    <property type="project" value="TreeGrafter"/>
</dbReference>
<dbReference type="CDD" id="cd06849">
    <property type="entry name" value="lipoyl_domain"/>
    <property type="match status" value="1"/>
</dbReference>
<sequence>MAAIFKFPDVGEGITEGEIVRWLVKEGDVVKLDQALGEIETDKAVVEIPSPYAGKVLKLHGKAGDIIKVGDPLIEIEEEGEQPAKLEKLKQAKQVSKRKSVSVMGELEEAPAEPQPAAIKAKQVLATPKVRALAKELAVDLKQISGSGENGRITAQDVRDLASPQLKISKKYDEYGYIKRIPYKGLRRTVGENMVRSAQTIPHVTHFDKVDVTALWQIREKEKAAAAQQGIKLTYLPFIIKAVIGASKAYPYVNASLNEASAEIILKNYYNIGVAVATEEGLIVPVIKRAEIKSILDTAKEIAELAEKARSRKLDLAELKGGSFTITNVGSIGGYFSTPIINYPEAAILAVHRITDEARLNAQGKWENRKILPLSLSYDHRILDGAVAAAWMNELKRQLEDPDLINRP</sequence>
<evidence type="ECO:0000256" key="4">
    <source>
        <dbReference type="ARBA" id="ARBA00022823"/>
    </source>
</evidence>
<dbReference type="GO" id="GO:0016407">
    <property type="term" value="F:acetyltransferase activity"/>
    <property type="evidence" value="ECO:0007669"/>
    <property type="project" value="TreeGrafter"/>
</dbReference>
<dbReference type="PROSITE" id="PS00189">
    <property type="entry name" value="LIPOYL"/>
    <property type="match status" value="1"/>
</dbReference>
<dbReference type="InterPro" id="IPR050743">
    <property type="entry name" value="2-oxoacid_DH_E2_comp"/>
</dbReference>
<proteinExistence type="inferred from homology"/>
<keyword evidence="4 6" id="KW-0450">Lipoyl</keyword>
<dbReference type="PROSITE" id="PS51826">
    <property type="entry name" value="PSBD"/>
    <property type="match status" value="1"/>
</dbReference>
<dbReference type="Gene3D" id="2.40.50.100">
    <property type="match status" value="1"/>
</dbReference>
<dbReference type="SUPFAM" id="SSF47005">
    <property type="entry name" value="Peripheral subunit-binding domain of 2-oxo acid dehydrogenase complex"/>
    <property type="match status" value="1"/>
</dbReference>
<evidence type="ECO:0000313" key="10">
    <source>
        <dbReference type="Proteomes" id="UP000177521"/>
    </source>
</evidence>
<dbReference type="InterPro" id="IPR003016">
    <property type="entry name" value="2-oxoA_DH_lipoyl-BS"/>
</dbReference>
<feature type="domain" description="Peripheral subunit-binding (PSBD)" evidence="8">
    <location>
        <begin position="125"/>
        <end position="162"/>
    </location>
</feature>
<dbReference type="Gene3D" id="4.10.320.10">
    <property type="entry name" value="E3-binding domain"/>
    <property type="match status" value="1"/>
</dbReference>
<evidence type="ECO:0000256" key="2">
    <source>
        <dbReference type="ARBA" id="ARBA00007317"/>
    </source>
</evidence>
<evidence type="ECO:0000256" key="3">
    <source>
        <dbReference type="ARBA" id="ARBA00022679"/>
    </source>
</evidence>
<dbReference type="InterPro" id="IPR001078">
    <property type="entry name" value="2-oxoacid_DH_actylTfrase"/>
</dbReference>
<comment type="similarity">
    <text evidence="2 6">Belongs to the 2-oxoacid dehydrogenase family.</text>
</comment>
<dbReference type="InterPro" id="IPR000089">
    <property type="entry name" value="Biotin_lipoyl"/>
</dbReference>
<dbReference type="Proteomes" id="UP000177521">
    <property type="component" value="Unassembled WGS sequence"/>
</dbReference>
<dbReference type="InterPro" id="IPR036625">
    <property type="entry name" value="E3-bd_dom_sf"/>
</dbReference>
<dbReference type="InterPro" id="IPR011053">
    <property type="entry name" value="Single_hybrid_motif"/>
</dbReference>
<dbReference type="GO" id="GO:0005737">
    <property type="term" value="C:cytoplasm"/>
    <property type="evidence" value="ECO:0007669"/>
    <property type="project" value="TreeGrafter"/>
</dbReference>
<evidence type="ECO:0000259" key="7">
    <source>
        <dbReference type="PROSITE" id="PS50968"/>
    </source>
</evidence>
<keyword evidence="3 6" id="KW-0808">Transferase</keyword>
<evidence type="ECO:0000256" key="5">
    <source>
        <dbReference type="ARBA" id="ARBA00023315"/>
    </source>
</evidence>
<evidence type="ECO:0000256" key="1">
    <source>
        <dbReference type="ARBA" id="ARBA00001938"/>
    </source>
</evidence>
<dbReference type="EC" id="2.3.1.-" evidence="6"/>
<comment type="caution">
    <text evidence="9">The sequence shown here is derived from an EMBL/GenBank/DDBJ whole genome shotgun (WGS) entry which is preliminary data.</text>
</comment>
<reference evidence="9 10" key="1">
    <citation type="journal article" date="2016" name="Nat. Commun.">
        <title>Thousands of microbial genomes shed light on interconnected biogeochemical processes in an aquifer system.</title>
        <authorList>
            <person name="Anantharaman K."/>
            <person name="Brown C.T."/>
            <person name="Hug L.A."/>
            <person name="Sharon I."/>
            <person name="Castelle C.J."/>
            <person name="Probst A.J."/>
            <person name="Thomas B.C."/>
            <person name="Singh A."/>
            <person name="Wilkins M.J."/>
            <person name="Karaoz U."/>
            <person name="Brodie E.L."/>
            <person name="Williams K.H."/>
            <person name="Hubbard S.S."/>
            <person name="Banfield J.F."/>
        </authorList>
    </citation>
    <scope>NUCLEOTIDE SEQUENCE [LARGE SCALE GENOMIC DNA]</scope>
</reference>
<evidence type="ECO:0000256" key="6">
    <source>
        <dbReference type="RuleBase" id="RU003423"/>
    </source>
</evidence>
<evidence type="ECO:0000259" key="8">
    <source>
        <dbReference type="PROSITE" id="PS51826"/>
    </source>
</evidence>
<organism evidence="9 10">
    <name type="scientific">Candidatus Abawacabacteria bacterium RIFCSPHIGHO2_01_FULL_46_8</name>
    <dbReference type="NCBI Taxonomy" id="1817815"/>
    <lineage>
        <taxon>Bacteria</taxon>
        <taxon>Candidatus Abawacaibacteriota</taxon>
    </lineage>
</organism>
<dbReference type="FunFam" id="3.30.559.10:FF:000007">
    <property type="entry name" value="Dihydrolipoamide acetyltransferase component of pyruvate dehydrogenase complex"/>
    <property type="match status" value="1"/>
</dbReference>
<accession>A0A1F4XIP7</accession>
<dbReference type="Pfam" id="PF00364">
    <property type="entry name" value="Biotin_lipoyl"/>
    <property type="match status" value="1"/>
</dbReference>
<feature type="domain" description="Lipoyl-binding" evidence="7">
    <location>
        <begin position="2"/>
        <end position="77"/>
    </location>
</feature>
<dbReference type="InterPro" id="IPR004167">
    <property type="entry name" value="PSBD"/>
</dbReference>
<dbReference type="Gene3D" id="3.30.559.10">
    <property type="entry name" value="Chloramphenicol acetyltransferase-like domain"/>
    <property type="match status" value="1"/>
</dbReference>
<dbReference type="AlphaFoldDB" id="A0A1F4XIP7"/>
<keyword evidence="5 6" id="KW-0012">Acyltransferase</keyword>